<gene>
    <name evidence="1" type="ORF">K435DRAFT_389778</name>
</gene>
<keyword evidence="2" id="KW-1185">Reference proteome</keyword>
<dbReference type="AlphaFoldDB" id="A0A4S8L9Z1"/>
<sequence>MNVESTKLSGHRFGLISCDVRTTLMQIAAVIVYNDDSCNVHSDASLFFARTFINYWRASTNSVRSEVKAILPSVMIGRVEHFNETHFNFSASVSNSSEEAALKNPRFPCVARHPDRATRSFFEHQTSRRSLILPSCIPKSAGDLTHQCRVSLTLWRISISCSYSSAVFTFTTSPCWMV</sequence>
<name>A0A4S8L9Z1_DENBC</name>
<evidence type="ECO:0000313" key="1">
    <source>
        <dbReference type="EMBL" id="THU85420.1"/>
    </source>
</evidence>
<evidence type="ECO:0000313" key="2">
    <source>
        <dbReference type="Proteomes" id="UP000297245"/>
    </source>
</evidence>
<dbReference type="Proteomes" id="UP000297245">
    <property type="component" value="Unassembled WGS sequence"/>
</dbReference>
<protein>
    <submittedName>
        <fullName evidence="1">Uncharacterized protein</fullName>
    </submittedName>
</protein>
<proteinExistence type="predicted"/>
<reference evidence="1 2" key="1">
    <citation type="journal article" date="2019" name="Nat. Ecol. Evol.">
        <title>Megaphylogeny resolves global patterns of mushroom evolution.</title>
        <authorList>
            <person name="Varga T."/>
            <person name="Krizsan K."/>
            <person name="Foldi C."/>
            <person name="Dima B."/>
            <person name="Sanchez-Garcia M."/>
            <person name="Sanchez-Ramirez S."/>
            <person name="Szollosi G.J."/>
            <person name="Szarkandi J.G."/>
            <person name="Papp V."/>
            <person name="Albert L."/>
            <person name="Andreopoulos W."/>
            <person name="Angelini C."/>
            <person name="Antonin V."/>
            <person name="Barry K.W."/>
            <person name="Bougher N.L."/>
            <person name="Buchanan P."/>
            <person name="Buyck B."/>
            <person name="Bense V."/>
            <person name="Catcheside P."/>
            <person name="Chovatia M."/>
            <person name="Cooper J."/>
            <person name="Damon W."/>
            <person name="Desjardin D."/>
            <person name="Finy P."/>
            <person name="Geml J."/>
            <person name="Haridas S."/>
            <person name="Hughes K."/>
            <person name="Justo A."/>
            <person name="Karasinski D."/>
            <person name="Kautmanova I."/>
            <person name="Kiss B."/>
            <person name="Kocsube S."/>
            <person name="Kotiranta H."/>
            <person name="LaButti K.M."/>
            <person name="Lechner B.E."/>
            <person name="Liimatainen K."/>
            <person name="Lipzen A."/>
            <person name="Lukacs Z."/>
            <person name="Mihaltcheva S."/>
            <person name="Morgado L.N."/>
            <person name="Niskanen T."/>
            <person name="Noordeloos M.E."/>
            <person name="Ohm R.A."/>
            <person name="Ortiz-Santana B."/>
            <person name="Ovrebo C."/>
            <person name="Racz N."/>
            <person name="Riley R."/>
            <person name="Savchenko A."/>
            <person name="Shiryaev A."/>
            <person name="Soop K."/>
            <person name="Spirin V."/>
            <person name="Szebenyi C."/>
            <person name="Tomsovsky M."/>
            <person name="Tulloss R.E."/>
            <person name="Uehling J."/>
            <person name="Grigoriev I.V."/>
            <person name="Vagvolgyi C."/>
            <person name="Papp T."/>
            <person name="Martin F.M."/>
            <person name="Miettinen O."/>
            <person name="Hibbett D.S."/>
            <person name="Nagy L.G."/>
        </authorList>
    </citation>
    <scope>NUCLEOTIDE SEQUENCE [LARGE SCALE GENOMIC DNA]</scope>
    <source>
        <strain evidence="1 2">CBS 962.96</strain>
    </source>
</reference>
<dbReference type="EMBL" id="ML179547">
    <property type="protein sequence ID" value="THU85420.1"/>
    <property type="molecule type" value="Genomic_DNA"/>
</dbReference>
<organism evidence="1 2">
    <name type="scientific">Dendrothele bispora (strain CBS 962.96)</name>
    <dbReference type="NCBI Taxonomy" id="1314807"/>
    <lineage>
        <taxon>Eukaryota</taxon>
        <taxon>Fungi</taxon>
        <taxon>Dikarya</taxon>
        <taxon>Basidiomycota</taxon>
        <taxon>Agaricomycotina</taxon>
        <taxon>Agaricomycetes</taxon>
        <taxon>Agaricomycetidae</taxon>
        <taxon>Agaricales</taxon>
        <taxon>Agaricales incertae sedis</taxon>
        <taxon>Dendrothele</taxon>
    </lineage>
</organism>
<accession>A0A4S8L9Z1</accession>